<organism evidence="6 7">
    <name type="scientific">Candidatus Gallipaludibacter merdavium</name>
    <dbReference type="NCBI Taxonomy" id="2840839"/>
    <lineage>
        <taxon>Bacteria</taxon>
        <taxon>Pseudomonadati</taxon>
        <taxon>Bacteroidota</taxon>
        <taxon>Bacteroidia</taxon>
        <taxon>Bacteroidales</taxon>
        <taxon>Candidatus Gallipaludibacter</taxon>
    </lineage>
</organism>
<reference evidence="6" key="1">
    <citation type="submission" date="2020-10" db="EMBL/GenBank/DDBJ databases">
        <authorList>
            <person name="Gilroy R."/>
        </authorList>
    </citation>
    <scope>NUCLEOTIDE SEQUENCE</scope>
    <source>
        <strain evidence="6">G3-3990</strain>
    </source>
</reference>
<gene>
    <name evidence="6" type="ORF">IAA73_12080</name>
</gene>
<dbReference type="GO" id="GO:0046872">
    <property type="term" value="F:metal ion binding"/>
    <property type="evidence" value="ECO:0007669"/>
    <property type="project" value="InterPro"/>
</dbReference>
<evidence type="ECO:0000313" key="7">
    <source>
        <dbReference type="Proteomes" id="UP000823641"/>
    </source>
</evidence>
<evidence type="ECO:0000256" key="1">
    <source>
        <dbReference type="ARBA" id="ARBA00001947"/>
    </source>
</evidence>
<dbReference type="InterPro" id="IPR011765">
    <property type="entry name" value="Pept_M16_N"/>
</dbReference>
<reference evidence="6" key="2">
    <citation type="journal article" date="2021" name="PeerJ">
        <title>Extensive microbial diversity within the chicken gut microbiome revealed by metagenomics and culture.</title>
        <authorList>
            <person name="Gilroy R."/>
            <person name="Ravi A."/>
            <person name="Getino M."/>
            <person name="Pursley I."/>
            <person name="Horton D.L."/>
            <person name="Alikhan N.F."/>
            <person name="Baker D."/>
            <person name="Gharbi K."/>
            <person name="Hall N."/>
            <person name="Watson M."/>
            <person name="Adriaenssens E.M."/>
            <person name="Foster-Nyarko E."/>
            <person name="Jarju S."/>
            <person name="Secka A."/>
            <person name="Antonio M."/>
            <person name="Oren A."/>
            <person name="Chaudhuri R.R."/>
            <person name="La Ragione R."/>
            <person name="Hildebrand F."/>
            <person name="Pallen M.J."/>
        </authorList>
    </citation>
    <scope>NUCLEOTIDE SEQUENCE</scope>
    <source>
        <strain evidence="6">G3-3990</strain>
    </source>
</reference>
<dbReference type="AlphaFoldDB" id="A0A9D9HW05"/>
<dbReference type="SUPFAM" id="SSF63411">
    <property type="entry name" value="LuxS/MPP-like metallohydrolase"/>
    <property type="match status" value="2"/>
</dbReference>
<comment type="caution">
    <text evidence="6">The sequence shown here is derived from an EMBL/GenBank/DDBJ whole genome shotgun (WGS) entry which is preliminary data.</text>
</comment>
<dbReference type="InterPro" id="IPR007863">
    <property type="entry name" value="Peptidase_M16_C"/>
</dbReference>
<dbReference type="Proteomes" id="UP000823641">
    <property type="component" value="Unassembled WGS sequence"/>
</dbReference>
<sequence>MNRTRKNFLDENIYYHELKNGLRIVHKQQASDIVYCGFITDCGTRDEQPSEHGMAHYVEHLLFKGTSKRSSRQIINRIEFIGGELNAYTTKEETVIYAACLKEYFSRTLELLADMTFHSAFPQPEIKKELSVICDEIDSYKDSPSELIFDDFETLLYPDHPLGNAILGTPESIATFTSESITAFRNRNYIPAQTVFFSQGDIPFRHVIKLAEQYMECIEPKTTKTRIKAPESISCNKHETIQKDTHQIHYICGGKGYNIYDSKRIGFILLNNILGGPGMNSKLNLSLRERRGLVYTVESNYSALSDCGWWSIYFGCDPENAIRCEELVFKELKELRSKPINPIMLNRYKRQLRGQMAIAAQIQENTVQNMGKSVLRFGHVIPWSDFFRQIDECTPEAMLAIANEIYSEENINTLKYI</sequence>
<dbReference type="Pfam" id="PF00675">
    <property type="entry name" value="Peptidase_M16"/>
    <property type="match status" value="1"/>
</dbReference>
<evidence type="ECO:0000259" key="5">
    <source>
        <dbReference type="Pfam" id="PF05193"/>
    </source>
</evidence>
<protein>
    <submittedName>
        <fullName evidence="6">Insulinase family protein</fullName>
    </submittedName>
</protein>
<name>A0A9D9HW05_9BACT</name>
<feature type="domain" description="Peptidase M16 C-terminal" evidence="5">
    <location>
        <begin position="176"/>
        <end position="352"/>
    </location>
</feature>
<dbReference type="InterPro" id="IPR050361">
    <property type="entry name" value="MPP/UQCRC_Complex"/>
</dbReference>
<dbReference type="Pfam" id="PF05193">
    <property type="entry name" value="Peptidase_M16_C"/>
    <property type="match status" value="1"/>
</dbReference>
<dbReference type="InterPro" id="IPR001431">
    <property type="entry name" value="Pept_M16_Zn_BS"/>
</dbReference>
<dbReference type="GO" id="GO:0006508">
    <property type="term" value="P:proteolysis"/>
    <property type="evidence" value="ECO:0007669"/>
    <property type="project" value="InterPro"/>
</dbReference>
<dbReference type="Gene3D" id="3.30.830.10">
    <property type="entry name" value="Metalloenzyme, LuxS/M16 peptidase-like"/>
    <property type="match status" value="2"/>
</dbReference>
<proteinExistence type="inferred from homology"/>
<evidence type="ECO:0000256" key="3">
    <source>
        <dbReference type="RuleBase" id="RU004447"/>
    </source>
</evidence>
<accession>A0A9D9HW05</accession>
<evidence type="ECO:0000256" key="2">
    <source>
        <dbReference type="ARBA" id="ARBA00007261"/>
    </source>
</evidence>
<dbReference type="PANTHER" id="PTHR11851:SF49">
    <property type="entry name" value="MITOCHONDRIAL-PROCESSING PEPTIDASE SUBUNIT ALPHA"/>
    <property type="match status" value="1"/>
</dbReference>
<feature type="domain" description="Peptidase M16 N-terminal" evidence="4">
    <location>
        <begin position="26"/>
        <end position="169"/>
    </location>
</feature>
<dbReference type="PROSITE" id="PS00143">
    <property type="entry name" value="INSULINASE"/>
    <property type="match status" value="1"/>
</dbReference>
<dbReference type="InterPro" id="IPR011249">
    <property type="entry name" value="Metalloenz_LuxS/M16"/>
</dbReference>
<dbReference type="EMBL" id="JADIMG010000111">
    <property type="protein sequence ID" value="MBO8461048.1"/>
    <property type="molecule type" value="Genomic_DNA"/>
</dbReference>
<dbReference type="GO" id="GO:0004222">
    <property type="term" value="F:metalloendopeptidase activity"/>
    <property type="evidence" value="ECO:0007669"/>
    <property type="project" value="InterPro"/>
</dbReference>
<evidence type="ECO:0000259" key="4">
    <source>
        <dbReference type="Pfam" id="PF00675"/>
    </source>
</evidence>
<comment type="similarity">
    <text evidence="2 3">Belongs to the peptidase M16 family.</text>
</comment>
<comment type="cofactor">
    <cofactor evidence="1">
        <name>Zn(2+)</name>
        <dbReference type="ChEBI" id="CHEBI:29105"/>
    </cofactor>
</comment>
<dbReference type="PANTHER" id="PTHR11851">
    <property type="entry name" value="METALLOPROTEASE"/>
    <property type="match status" value="1"/>
</dbReference>
<evidence type="ECO:0000313" key="6">
    <source>
        <dbReference type="EMBL" id="MBO8461048.1"/>
    </source>
</evidence>